<dbReference type="AlphaFoldDB" id="A0A5D0U4G0"/>
<comment type="caution">
    <text evidence="1">The sequence shown here is derived from an EMBL/GenBank/DDBJ whole genome shotgun (WGS) entry which is preliminary data.</text>
</comment>
<dbReference type="Proteomes" id="UP000322634">
    <property type="component" value="Unassembled WGS sequence"/>
</dbReference>
<organism evidence="1 2">
    <name type="scientific">Actinomadura syzygii</name>
    <dbReference type="NCBI Taxonomy" id="1427538"/>
    <lineage>
        <taxon>Bacteria</taxon>
        <taxon>Bacillati</taxon>
        <taxon>Actinomycetota</taxon>
        <taxon>Actinomycetes</taxon>
        <taxon>Streptosporangiales</taxon>
        <taxon>Thermomonosporaceae</taxon>
        <taxon>Actinomadura</taxon>
    </lineage>
</organism>
<dbReference type="RefSeq" id="WP_148351665.1">
    <property type="nucleotide sequence ID" value="NZ_JBHSBF010000047.1"/>
</dbReference>
<keyword evidence="2" id="KW-1185">Reference proteome</keyword>
<evidence type="ECO:0000313" key="1">
    <source>
        <dbReference type="EMBL" id="TYC12967.1"/>
    </source>
</evidence>
<name>A0A5D0U4G0_9ACTN</name>
<protein>
    <submittedName>
        <fullName evidence="1">Uncharacterized protein</fullName>
    </submittedName>
</protein>
<proteinExistence type="predicted"/>
<evidence type="ECO:0000313" key="2">
    <source>
        <dbReference type="Proteomes" id="UP000322634"/>
    </source>
</evidence>
<reference evidence="1 2" key="1">
    <citation type="submission" date="2019-08" db="EMBL/GenBank/DDBJ databases">
        <title>Actinomadura sp. nov. CYP1-5 isolated from mountain soil.</title>
        <authorList>
            <person name="Songsumanus A."/>
            <person name="Kuncharoen N."/>
            <person name="Kudo T."/>
            <person name="Yuki M."/>
            <person name="Igarashi Y."/>
            <person name="Tanasupawat S."/>
        </authorList>
    </citation>
    <scope>NUCLEOTIDE SEQUENCE [LARGE SCALE GENOMIC DNA]</scope>
    <source>
        <strain evidence="1 2">GKU157</strain>
    </source>
</reference>
<gene>
    <name evidence="1" type="ORF">FXF65_20790</name>
</gene>
<dbReference type="EMBL" id="VSFF01000008">
    <property type="protein sequence ID" value="TYC12967.1"/>
    <property type="molecule type" value="Genomic_DNA"/>
</dbReference>
<accession>A0A5D0U4G0</accession>
<sequence>MLLGLAKFVAGELLDRANHGKEYHFGIRNESDEDVYVALSRAGSRNTLSGWILLKPLQTHREKRRSTDPFEFMAYARTRAGAPALQGDKEMAVWLPDEGDSSEQDLDGWSFHIANADHPSYAYVDSLHRGGPYVSTDLGRLATVKGVVLVVGDGSNSFVTVA</sequence>